<dbReference type="GO" id="GO:0001228">
    <property type="term" value="F:DNA-binding transcription activator activity, RNA polymerase II-specific"/>
    <property type="evidence" value="ECO:0007669"/>
    <property type="project" value="TreeGrafter"/>
</dbReference>
<dbReference type="AlphaFoldDB" id="A0A9P4M8S1"/>
<comment type="caution">
    <text evidence="2">The sequence shown here is derived from an EMBL/GenBank/DDBJ whole genome shotgun (WGS) entry which is preliminary data.</text>
</comment>
<dbReference type="Pfam" id="PF11951">
    <property type="entry name" value="Fungal_trans_2"/>
    <property type="match status" value="1"/>
</dbReference>
<feature type="compositionally biased region" description="Polar residues" evidence="1">
    <location>
        <begin position="1"/>
        <end position="13"/>
    </location>
</feature>
<evidence type="ECO:0000313" key="3">
    <source>
        <dbReference type="Proteomes" id="UP000799772"/>
    </source>
</evidence>
<sequence length="360" mass="41274">MAEGSSNEVSISQPTPPTEPKDSPDDSHISSHRDETPQIAPDHWLQDLELLHQYCTSTYRTLSGRNDVHDMWQIIIPRIAFSCDFLMHGLLALSALHLAHLQQYKRRRYYIISTYHQNLAIGGFRSALPNVTQQSADSVMVSAIIIALFAFASSAMKSTDPNESFTLNEVAELLVLVRGIEDTLAAGNTRRWVYEGPLASMLMVPGGDRANPTTSAKDREIFSTHFAEVQKLIDRRKDDFPPEVVASLNEGLVELERTYEVMLKSNPVMNSGYIMRWPNVISMDFLFLIQQRNPIALIILSLFCAMLHYHEDRWIWYQWPARVIDLSRQSLDPEWHKWIEWPKDVAAKNMKYINNEHYGS</sequence>
<feature type="compositionally biased region" description="Basic and acidic residues" evidence="1">
    <location>
        <begin position="19"/>
        <end position="35"/>
    </location>
</feature>
<evidence type="ECO:0000256" key="1">
    <source>
        <dbReference type="SAM" id="MobiDB-lite"/>
    </source>
</evidence>
<dbReference type="InterPro" id="IPR021858">
    <property type="entry name" value="Fun_TF"/>
</dbReference>
<dbReference type="Proteomes" id="UP000799772">
    <property type="component" value="Unassembled WGS sequence"/>
</dbReference>
<dbReference type="InterPro" id="IPR053157">
    <property type="entry name" value="Sterol_Uptake_Regulator"/>
</dbReference>
<keyword evidence="3" id="KW-1185">Reference proteome</keyword>
<proteinExistence type="predicted"/>
<dbReference type="OrthoDB" id="3546279at2759"/>
<dbReference type="EMBL" id="ML978126">
    <property type="protein sequence ID" value="KAF2098652.1"/>
    <property type="molecule type" value="Genomic_DNA"/>
</dbReference>
<protein>
    <submittedName>
        <fullName evidence="2">Uncharacterized protein</fullName>
    </submittedName>
</protein>
<dbReference type="PANTHER" id="PTHR47784:SF5">
    <property type="entry name" value="STEROL UPTAKE CONTROL PROTEIN 2"/>
    <property type="match status" value="1"/>
</dbReference>
<dbReference type="PANTHER" id="PTHR47784">
    <property type="entry name" value="STEROL UPTAKE CONTROL PROTEIN 2"/>
    <property type="match status" value="1"/>
</dbReference>
<organism evidence="2 3">
    <name type="scientific">Rhizodiscina lignyota</name>
    <dbReference type="NCBI Taxonomy" id="1504668"/>
    <lineage>
        <taxon>Eukaryota</taxon>
        <taxon>Fungi</taxon>
        <taxon>Dikarya</taxon>
        <taxon>Ascomycota</taxon>
        <taxon>Pezizomycotina</taxon>
        <taxon>Dothideomycetes</taxon>
        <taxon>Pleosporomycetidae</taxon>
        <taxon>Aulographales</taxon>
        <taxon>Rhizodiscinaceae</taxon>
        <taxon>Rhizodiscina</taxon>
    </lineage>
</organism>
<accession>A0A9P4M8S1</accession>
<reference evidence="2" key="1">
    <citation type="journal article" date="2020" name="Stud. Mycol.">
        <title>101 Dothideomycetes genomes: a test case for predicting lifestyles and emergence of pathogens.</title>
        <authorList>
            <person name="Haridas S."/>
            <person name="Albert R."/>
            <person name="Binder M."/>
            <person name="Bloem J."/>
            <person name="Labutti K."/>
            <person name="Salamov A."/>
            <person name="Andreopoulos B."/>
            <person name="Baker S."/>
            <person name="Barry K."/>
            <person name="Bills G."/>
            <person name="Bluhm B."/>
            <person name="Cannon C."/>
            <person name="Castanera R."/>
            <person name="Culley D."/>
            <person name="Daum C."/>
            <person name="Ezra D."/>
            <person name="Gonzalez J."/>
            <person name="Henrissat B."/>
            <person name="Kuo A."/>
            <person name="Liang C."/>
            <person name="Lipzen A."/>
            <person name="Lutzoni F."/>
            <person name="Magnuson J."/>
            <person name="Mondo S."/>
            <person name="Nolan M."/>
            <person name="Ohm R."/>
            <person name="Pangilinan J."/>
            <person name="Park H.-J."/>
            <person name="Ramirez L."/>
            <person name="Alfaro M."/>
            <person name="Sun H."/>
            <person name="Tritt A."/>
            <person name="Yoshinaga Y."/>
            <person name="Zwiers L.-H."/>
            <person name="Turgeon B."/>
            <person name="Goodwin S."/>
            <person name="Spatafora J."/>
            <person name="Crous P."/>
            <person name="Grigoriev I."/>
        </authorList>
    </citation>
    <scope>NUCLEOTIDE SEQUENCE</scope>
    <source>
        <strain evidence="2">CBS 133067</strain>
    </source>
</reference>
<gene>
    <name evidence="2" type="ORF">NA57DRAFT_75889</name>
</gene>
<evidence type="ECO:0000313" key="2">
    <source>
        <dbReference type="EMBL" id="KAF2098652.1"/>
    </source>
</evidence>
<feature type="region of interest" description="Disordered" evidence="1">
    <location>
        <begin position="1"/>
        <end position="35"/>
    </location>
</feature>
<name>A0A9P4M8S1_9PEZI</name>